<dbReference type="Pfam" id="PF03441">
    <property type="entry name" value="FAD_binding_7"/>
    <property type="match status" value="1"/>
</dbReference>
<dbReference type="PRINTS" id="PR00147">
    <property type="entry name" value="DNAPHOTLYASE"/>
</dbReference>
<feature type="site" description="Electron transfer via tryptophanyl radical" evidence="5">
    <location>
        <position position="381"/>
    </location>
</feature>
<dbReference type="GO" id="GO:0003677">
    <property type="term" value="F:DNA binding"/>
    <property type="evidence" value="ECO:0007669"/>
    <property type="project" value="TreeGrafter"/>
</dbReference>
<dbReference type="GO" id="GO:0071949">
    <property type="term" value="F:FAD binding"/>
    <property type="evidence" value="ECO:0007669"/>
    <property type="project" value="TreeGrafter"/>
</dbReference>
<dbReference type="Proteomes" id="UP000192330">
    <property type="component" value="Unassembled WGS sequence"/>
</dbReference>
<evidence type="ECO:0000313" key="9">
    <source>
        <dbReference type="Proteomes" id="UP000192330"/>
    </source>
</evidence>
<keyword evidence="2 4" id="KW-0285">Flavoprotein</keyword>
<keyword evidence="3 4" id="KW-0274">FAD</keyword>
<dbReference type="PANTHER" id="PTHR11455">
    <property type="entry name" value="CRYPTOCHROME"/>
    <property type="match status" value="1"/>
</dbReference>
<reference evidence="8 9" key="1">
    <citation type="submission" date="2017-04" db="EMBL/GenBank/DDBJ databases">
        <authorList>
            <person name="Afonso C.L."/>
            <person name="Miller P.J."/>
            <person name="Scott M.A."/>
            <person name="Spackman E."/>
            <person name="Goraichik I."/>
            <person name="Dimitrov K.M."/>
            <person name="Suarez D.L."/>
            <person name="Swayne D.E."/>
        </authorList>
    </citation>
    <scope>NUCLEOTIDE SEQUENCE [LARGE SCALE GENOMIC DNA]</scope>
    <source>
        <strain evidence="8 9">CGMCC 1.12644</strain>
    </source>
</reference>
<dbReference type="EMBL" id="FWYD01000004">
    <property type="protein sequence ID" value="SMC74439.1"/>
    <property type="molecule type" value="Genomic_DNA"/>
</dbReference>
<dbReference type="SUPFAM" id="SSF52425">
    <property type="entry name" value="Cryptochrome/photolyase, N-terminal domain"/>
    <property type="match status" value="1"/>
</dbReference>
<dbReference type="GO" id="GO:0009416">
    <property type="term" value="P:response to light stimulus"/>
    <property type="evidence" value="ECO:0007669"/>
    <property type="project" value="TreeGrafter"/>
</dbReference>
<evidence type="ECO:0000256" key="5">
    <source>
        <dbReference type="PIRSR" id="PIRSR602081-2"/>
    </source>
</evidence>
<dbReference type="InterPro" id="IPR036155">
    <property type="entry name" value="Crypto/Photolyase_N_sf"/>
</dbReference>
<gene>
    <name evidence="8" type="ORF">SAMN06295998_104204</name>
</gene>
<accession>A0A1W2BNB7</accession>
<dbReference type="Gene3D" id="1.10.579.10">
    <property type="entry name" value="DNA Cyclobutane Dipyrimidine Photolyase, subunit A, domain 3"/>
    <property type="match status" value="1"/>
</dbReference>
<dbReference type="Pfam" id="PF00875">
    <property type="entry name" value="DNA_photolyase"/>
    <property type="match status" value="1"/>
</dbReference>
<organism evidence="8 9">
    <name type="scientific">Primorskyibacter flagellatus</name>
    <dbReference type="NCBI Taxonomy" id="1387277"/>
    <lineage>
        <taxon>Bacteria</taxon>
        <taxon>Pseudomonadati</taxon>
        <taxon>Pseudomonadota</taxon>
        <taxon>Alphaproteobacteria</taxon>
        <taxon>Rhodobacterales</taxon>
        <taxon>Roseobacteraceae</taxon>
        <taxon>Primorskyibacter</taxon>
    </lineage>
</organism>
<comment type="similarity">
    <text evidence="6">Belongs to the DNA photolyase family.</text>
</comment>
<evidence type="ECO:0000256" key="2">
    <source>
        <dbReference type="ARBA" id="ARBA00022630"/>
    </source>
</evidence>
<protein>
    <submittedName>
        <fullName evidence="8">Deoxyribodipyrimidine photo-lyase</fullName>
    </submittedName>
</protein>
<evidence type="ECO:0000256" key="4">
    <source>
        <dbReference type="PIRSR" id="PIRSR602081-1"/>
    </source>
</evidence>
<feature type="binding site" evidence="4">
    <location>
        <position position="245"/>
    </location>
    <ligand>
        <name>FAD</name>
        <dbReference type="ChEBI" id="CHEBI:57692"/>
    </ligand>
</feature>
<dbReference type="InterPro" id="IPR006050">
    <property type="entry name" value="DNA_photolyase_N"/>
</dbReference>
<dbReference type="GO" id="GO:0003904">
    <property type="term" value="F:deoxyribodipyrimidine photo-lyase activity"/>
    <property type="evidence" value="ECO:0007669"/>
    <property type="project" value="TreeGrafter"/>
</dbReference>
<keyword evidence="8" id="KW-0456">Lyase</keyword>
<dbReference type="InterPro" id="IPR036134">
    <property type="entry name" value="Crypto/Photolyase_FAD-like_sf"/>
</dbReference>
<evidence type="ECO:0000313" key="8">
    <source>
        <dbReference type="EMBL" id="SMC74439.1"/>
    </source>
</evidence>
<dbReference type="Gene3D" id="1.25.40.80">
    <property type="match status" value="1"/>
</dbReference>
<evidence type="ECO:0000256" key="1">
    <source>
        <dbReference type="ARBA" id="ARBA00001932"/>
    </source>
</evidence>
<sequence length="494" mass="56138">MIIDPGDDALRIAITRKKDRPLSDTSPILLWFRRDLRLSDHPALSAACKTGRPVIPVFILDDLVKGLGAAPKWRLGLGLENLSDALADKGSRLILRRGAALPVLRELIEQTGAGTVYWTRAYDPDSMARDTSVKQTLKHDGIQAQSFGGHLMFEPWTVETGQGSYYKVYTPFWNAVKGRDVDTPLPTPGKIQPPETWPQSDNLGDWQMAQAMQRGAKIVRPYVRLGESAAQARLGAFMAHRVADYVDDRNRPDVDGTSGLSENLALGEISPQQCWHAGIRAREEGKRGAETFLKELVWREFAYHLMYHTPRILTDNWREDWNAFPWNEDQRRAEVQAWKHARTGIRFVDAGLREMYVTGRMHNRARMVVASYLTKHLMCHWKIGMRWFEDCLIDWDPASNAMGWQWSAGSGPDATPYFRVFNPVTQLKKFDPDGIYAKSWIAEDRQTPTDTALSYFDAVPRRWGLSAQDSYPEPVVSASDGREKALQAYENRDF</sequence>
<feature type="domain" description="Photolyase/cryptochrome alpha/beta" evidence="7">
    <location>
        <begin position="26"/>
        <end position="152"/>
    </location>
</feature>
<name>A0A1W2BNB7_9RHOB</name>
<dbReference type="SUPFAM" id="SSF48173">
    <property type="entry name" value="Cryptochrome/photolyase FAD-binding domain"/>
    <property type="match status" value="1"/>
</dbReference>
<dbReference type="PANTHER" id="PTHR11455:SF9">
    <property type="entry name" value="CRYPTOCHROME CIRCADIAN CLOCK 5 ISOFORM X1"/>
    <property type="match status" value="1"/>
</dbReference>
<evidence type="ECO:0000259" key="7">
    <source>
        <dbReference type="PROSITE" id="PS51645"/>
    </source>
</evidence>
<feature type="binding site" evidence="4">
    <location>
        <begin position="394"/>
        <end position="396"/>
    </location>
    <ligand>
        <name>FAD</name>
        <dbReference type="ChEBI" id="CHEBI:57692"/>
    </ligand>
</feature>
<evidence type="ECO:0000256" key="6">
    <source>
        <dbReference type="RuleBase" id="RU004182"/>
    </source>
</evidence>
<feature type="site" description="Electron transfer via tryptophanyl radical" evidence="5">
    <location>
        <position position="404"/>
    </location>
</feature>
<comment type="cofactor">
    <cofactor evidence="1">
        <name>(6R)-5,10-methylene-5,6,7,8-tetrahydrofolate</name>
        <dbReference type="ChEBI" id="CHEBI:15636"/>
    </cofactor>
</comment>
<proteinExistence type="inferred from homology"/>
<dbReference type="Gene3D" id="3.40.50.620">
    <property type="entry name" value="HUPs"/>
    <property type="match status" value="1"/>
</dbReference>
<evidence type="ECO:0000256" key="3">
    <source>
        <dbReference type="ARBA" id="ARBA00022827"/>
    </source>
</evidence>
<dbReference type="InterPro" id="IPR014729">
    <property type="entry name" value="Rossmann-like_a/b/a_fold"/>
</dbReference>
<keyword evidence="6" id="KW-0157">Chromophore</keyword>
<comment type="cofactor">
    <cofactor evidence="4">
        <name>FAD</name>
        <dbReference type="ChEBI" id="CHEBI:57692"/>
    </cofactor>
    <text evidence="4">Binds 1 FAD per subunit.</text>
</comment>
<dbReference type="InterPro" id="IPR002081">
    <property type="entry name" value="Cryptochrome/DNA_photolyase_1"/>
</dbReference>
<keyword evidence="9" id="KW-1185">Reference proteome</keyword>
<dbReference type="OrthoDB" id="9772484at2"/>
<dbReference type="AlphaFoldDB" id="A0A1W2BNB7"/>
<feature type="binding site" evidence="4">
    <location>
        <begin position="257"/>
        <end position="261"/>
    </location>
    <ligand>
        <name>FAD</name>
        <dbReference type="ChEBI" id="CHEBI:57692"/>
    </ligand>
</feature>
<dbReference type="InterPro" id="IPR005101">
    <property type="entry name" value="Cryptochr/Photolyase_FAD-bd"/>
</dbReference>
<dbReference type="STRING" id="1387277.SAMN06295998_104204"/>
<feature type="site" description="Electron transfer via tryptophanyl radical" evidence="5">
    <location>
        <position position="326"/>
    </location>
</feature>
<feature type="binding site" evidence="4">
    <location>
        <position position="292"/>
    </location>
    <ligand>
        <name>FAD</name>
        <dbReference type="ChEBI" id="CHEBI:57692"/>
    </ligand>
</feature>
<dbReference type="PROSITE" id="PS51645">
    <property type="entry name" value="PHR_CRY_ALPHA_BETA"/>
    <property type="match status" value="1"/>
</dbReference>